<dbReference type="OrthoDB" id="112232at2"/>
<accession>A0A9J9H8M7</accession>
<feature type="signal peptide" evidence="2">
    <location>
        <begin position="1"/>
        <end position="21"/>
    </location>
</feature>
<sequence length="364" mass="37244">MRSFVLGCALAAATVAAPAIAGVKEGVEAWAKGDYPTAIAEWRGPAAAGDPDAQFNLGQAYKLGRGVPMEPATALDWYRKAAASGHEQAQATLGLLLFQNGQRPEAMTWLKKAADQGEARAQYVVGTAYFNGDLLPRDWPRAYALMTRAKAANIGAATTSLQQMDQIIPQEQREAGLALSREMERTAQLRTNDVATPGMPLTMRNSVTPPVGQTSVPPSTTSTPVMAPAPAPTAAPTIMAQAGGTPWRAPTTAPAASPPPAPKPTAPKSVAPTPAPAPAPAPAIVASPSGGWKIQLGAFSSADAARNAWTSLSARAGLKALTPSFSAVGALTRLQAGPLASRTAANQACAAVKAAGTTCFPVAP</sequence>
<feature type="chain" id="PRO_5039929912" evidence="2">
    <location>
        <begin position="22"/>
        <end position="364"/>
    </location>
</feature>
<dbReference type="InterPro" id="IPR006597">
    <property type="entry name" value="Sel1-like"/>
</dbReference>
<dbReference type="Gene3D" id="1.25.40.10">
    <property type="entry name" value="Tetratricopeptide repeat domain"/>
    <property type="match status" value="1"/>
</dbReference>
<proteinExistence type="predicted"/>
<dbReference type="KEGG" id="swi:Swit_0605"/>
<evidence type="ECO:0000313" key="5">
    <source>
        <dbReference type="Proteomes" id="UP000001989"/>
    </source>
</evidence>
<protein>
    <submittedName>
        <fullName evidence="4">Sporulation domain protein</fullName>
    </submittedName>
</protein>
<evidence type="ECO:0000259" key="3">
    <source>
        <dbReference type="PROSITE" id="PS51724"/>
    </source>
</evidence>
<gene>
    <name evidence="4" type="ordered locus">Swit_0605</name>
</gene>
<dbReference type="AlphaFoldDB" id="A0A9J9H8M7"/>
<dbReference type="InterPro" id="IPR007730">
    <property type="entry name" value="SPOR-like_dom"/>
</dbReference>
<dbReference type="InterPro" id="IPR036680">
    <property type="entry name" value="SPOR-like_sf"/>
</dbReference>
<reference evidence="4 5" key="1">
    <citation type="journal article" date="2010" name="J. Bacteriol.">
        <title>Genome sequence of the dioxin-mineralizing bacterium Sphingomonas wittichii RW1.</title>
        <authorList>
            <person name="Miller T.R."/>
            <person name="Delcher A.L."/>
            <person name="Salzberg S.L."/>
            <person name="Saunders E."/>
            <person name="Detter J.C."/>
            <person name="Halden R.U."/>
        </authorList>
    </citation>
    <scope>NUCLEOTIDE SEQUENCE [LARGE SCALE GENOMIC DNA]</scope>
    <source>
        <strain evidence="5">DSM 6014 / CCUG 31198 / JCM 15750 / NBRC 105917 / EY 4224 / RW1</strain>
    </source>
</reference>
<dbReference type="InterPro" id="IPR011990">
    <property type="entry name" value="TPR-like_helical_dom_sf"/>
</dbReference>
<dbReference type="Pfam" id="PF05036">
    <property type="entry name" value="SPOR"/>
    <property type="match status" value="1"/>
</dbReference>
<feature type="compositionally biased region" description="Pro residues" evidence="1">
    <location>
        <begin position="256"/>
        <end position="265"/>
    </location>
</feature>
<dbReference type="Pfam" id="PF08238">
    <property type="entry name" value="Sel1"/>
    <property type="match status" value="3"/>
</dbReference>
<name>A0A9J9H8M7_RHIWR</name>
<evidence type="ECO:0000256" key="1">
    <source>
        <dbReference type="SAM" id="MobiDB-lite"/>
    </source>
</evidence>
<keyword evidence="2" id="KW-0732">Signal</keyword>
<dbReference type="SMART" id="SM00671">
    <property type="entry name" value="SEL1"/>
    <property type="match status" value="3"/>
</dbReference>
<evidence type="ECO:0000256" key="2">
    <source>
        <dbReference type="SAM" id="SignalP"/>
    </source>
</evidence>
<dbReference type="SUPFAM" id="SSF81901">
    <property type="entry name" value="HCP-like"/>
    <property type="match status" value="1"/>
</dbReference>
<dbReference type="Gene3D" id="3.30.70.1070">
    <property type="entry name" value="Sporulation related repeat"/>
    <property type="match status" value="1"/>
</dbReference>
<feature type="region of interest" description="Disordered" evidence="1">
    <location>
        <begin position="190"/>
        <end position="281"/>
    </location>
</feature>
<dbReference type="GO" id="GO:0042834">
    <property type="term" value="F:peptidoglycan binding"/>
    <property type="evidence" value="ECO:0007669"/>
    <property type="project" value="InterPro"/>
</dbReference>
<dbReference type="PROSITE" id="PS51724">
    <property type="entry name" value="SPOR"/>
    <property type="match status" value="1"/>
</dbReference>
<dbReference type="SUPFAM" id="SSF110997">
    <property type="entry name" value="Sporulation related repeat"/>
    <property type="match status" value="1"/>
</dbReference>
<evidence type="ECO:0000313" key="4">
    <source>
        <dbReference type="EMBL" id="ABQ66973.1"/>
    </source>
</evidence>
<dbReference type="Proteomes" id="UP000001989">
    <property type="component" value="Chromosome"/>
</dbReference>
<dbReference type="PANTHER" id="PTHR45011:SF1">
    <property type="entry name" value="DAP3-BINDING CELL DEATH ENHANCER 1"/>
    <property type="match status" value="1"/>
</dbReference>
<dbReference type="EMBL" id="CP000699">
    <property type="protein sequence ID" value="ABQ66973.1"/>
    <property type="molecule type" value="Genomic_DNA"/>
</dbReference>
<dbReference type="PANTHER" id="PTHR45011">
    <property type="entry name" value="DAP3-BINDING CELL DEATH ENHANCER 1"/>
    <property type="match status" value="1"/>
</dbReference>
<organism evidence="4 5">
    <name type="scientific">Rhizorhabdus wittichii (strain DSM 6014 / CCUG 31198 / JCM 15750 / NBRC 105917 / EY 4224 / RW1)</name>
    <name type="common">Sphingomonas wittichii</name>
    <dbReference type="NCBI Taxonomy" id="392499"/>
    <lineage>
        <taxon>Bacteria</taxon>
        <taxon>Pseudomonadati</taxon>
        <taxon>Pseudomonadota</taxon>
        <taxon>Alphaproteobacteria</taxon>
        <taxon>Sphingomonadales</taxon>
        <taxon>Sphingomonadaceae</taxon>
        <taxon>Rhizorhabdus</taxon>
    </lineage>
</organism>
<dbReference type="InterPro" id="IPR052748">
    <property type="entry name" value="ISR_Activator"/>
</dbReference>
<feature type="domain" description="SPOR" evidence="3">
    <location>
        <begin position="286"/>
        <end position="364"/>
    </location>
</feature>
<keyword evidence="5" id="KW-1185">Reference proteome</keyword>
<feature type="compositionally biased region" description="Low complexity" evidence="1">
    <location>
        <begin position="206"/>
        <end position="226"/>
    </location>
</feature>